<evidence type="ECO:0000259" key="4">
    <source>
        <dbReference type="PROSITE" id="PS50995"/>
    </source>
</evidence>
<dbReference type="STRING" id="1859473.BG261_08040"/>
<reference evidence="6" key="1">
    <citation type="submission" date="2016-09" db="EMBL/GenBank/DDBJ databases">
        <title>Draft genome sequence of a novel species of the family Streptococcaceae isolated from flowers.</title>
        <authorList>
            <person name="Chuah L.-O."/>
            <person name="Yap K.-P."/>
            <person name="Thong K.L."/>
            <person name="Liong M.T."/>
            <person name="Ahmad R."/>
            <person name="Rusul G."/>
        </authorList>
    </citation>
    <scope>NUCLEOTIDE SEQUENCE [LARGE SCALE GENOMIC DNA]</scope>
    <source>
        <strain evidence="6">DF1</strain>
    </source>
</reference>
<dbReference type="InterPro" id="IPR000835">
    <property type="entry name" value="HTH_MarR-typ"/>
</dbReference>
<keyword evidence="1" id="KW-0805">Transcription regulation</keyword>
<feature type="domain" description="HTH marR-type" evidence="4">
    <location>
        <begin position="4"/>
        <end position="141"/>
    </location>
</feature>
<organism evidence="5 6">
    <name type="scientific">Floricoccus tropicus</name>
    <dbReference type="NCBI Taxonomy" id="1859473"/>
    <lineage>
        <taxon>Bacteria</taxon>
        <taxon>Bacillati</taxon>
        <taxon>Bacillota</taxon>
        <taxon>Bacilli</taxon>
        <taxon>Lactobacillales</taxon>
        <taxon>Streptococcaceae</taxon>
        <taxon>Floricoccus</taxon>
    </lineage>
</organism>
<protein>
    <submittedName>
        <fullName evidence="5">MarR family transcriptional regulator</fullName>
    </submittedName>
</protein>
<dbReference type="GO" id="GO:0003700">
    <property type="term" value="F:DNA-binding transcription factor activity"/>
    <property type="evidence" value="ECO:0007669"/>
    <property type="project" value="InterPro"/>
</dbReference>
<dbReference type="EMBL" id="MKIR01000026">
    <property type="protein sequence ID" value="OFI48224.1"/>
    <property type="molecule type" value="Genomic_DNA"/>
</dbReference>
<dbReference type="Pfam" id="PF01047">
    <property type="entry name" value="MarR"/>
    <property type="match status" value="1"/>
</dbReference>
<dbReference type="PANTHER" id="PTHR35790">
    <property type="entry name" value="HTH-TYPE TRANSCRIPTIONAL REGULATOR PCHR"/>
    <property type="match status" value="1"/>
</dbReference>
<evidence type="ECO:0000313" key="6">
    <source>
        <dbReference type="Proteomes" id="UP000178622"/>
    </source>
</evidence>
<dbReference type="AlphaFoldDB" id="A0A1E8GIZ8"/>
<accession>A0A1E8GIZ8</accession>
<keyword evidence="3" id="KW-0804">Transcription</keyword>
<dbReference type="GO" id="GO:0003677">
    <property type="term" value="F:DNA binding"/>
    <property type="evidence" value="ECO:0007669"/>
    <property type="project" value="UniProtKB-KW"/>
</dbReference>
<dbReference type="PROSITE" id="PS50995">
    <property type="entry name" value="HTH_MARR_2"/>
    <property type="match status" value="1"/>
</dbReference>
<proteinExistence type="predicted"/>
<dbReference type="Proteomes" id="UP000178622">
    <property type="component" value="Unassembled WGS sequence"/>
</dbReference>
<dbReference type="InterPro" id="IPR023187">
    <property type="entry name" value="Tscrpt_reg_MarR-type_CS"/>
</dbReference>
<gene>
    <name evidence="5" type="ORF">BG261_08040</name>
</gene>
<name>A0A1E8GIZ8_9LACT</name>
<keyword evidence="6" id="KW-1185">Reference proteome</keyword>
<dbReference type="PROSITE" id="PS01117">
    <property type="entry name" value="HTH_MARR_1"/>
    <property type="match status" value="1"/>
</dbReference>
<dbReference type="InterPro" id="IPR036388">
    <property type="entry name" value="WH-like_DNA-bd_sf"/>
</dbReference>
<comment type="caution">
    <text evidence="5">The sequence shown here is derived from an EMBL/GenBank/DDBJ whole genome shotgun (WGS) entry which is preliminary data.</text>
</comment>
<evidence type="ECO:0000313" key="5">
    <source>
        <dbReference type="EMBL" id="OFI48224.1"/>
    </source>
</evidence>
<evidence type="ECO:0000256" key="3">
    <source>
        <dbReference type="ARBA" id="ARBA00023163"/>
    </source>
</evidence>
<dbReference type="InterPro" id="IPR052067">
    <property type="entry name" value="Metal_resp_HTH_trans_reg"/>
</dbReference>
<keyword evidence="2" id="KW-0238">DNA-binding</keyword>
<dbReference type="SUPFAM" id="SSF46785">
    <property type="entry name" value="Winged helix' DNA-binding domain"/>
    <property type="match status" value="1"/>
</dbReference>
<dbReference type="OrthoDB" id="5358347at2"/>
<dbReference type="RefSeq" id="WP_070793232.1">
    <property type="nucleotide sequence ID" value="NZ_MKIR01000026.1"/>
</dbReference>
<dbReference type="Gene3D" id="1.10.10.10">
    <property type="entry name" value="Winged helix-like DNA-binding domain superfamily/Winged helix DNA-binding domain"/>
    <property type="match status" value="1"/>
</dbReference>
<dbReference type="PANTHER" id="PTHR35790:SF4">
    <property type="entry name" value="HTH-TYPE TRANSCRIPTIONAL REGULATOR PCHR"/>
    <property type="match status" value="1"/>
</dbReference>
<dbReference type="InterPro" id="IPR036390">
    <property type="entry name" value="WH_DNA-bd_sf"/>
</dbReference>
<sequence length="154" mass="17628">MDKKEEASKKIRQVFNKMAMLNASIMASELSEYTPSEVHVIEFIGENNQANVTKLAQGLYMTKGAISKISKKLIAKGAIETVKKSDNKKEVYFLLTDKGQEVFDTHKSLHDSFEKRDEQVFEDVTDQEYARIIEIMEKYSGHLDKEIEKSGLEM</sequence>
<dbReference type="SMART" id="SM00347">
    <property type="entry name" value="HTH_MARR"/>
    <property type="match status" value="1"/>
</dbReference>
<evidence type="ECO:0000256" key="1">
    <source>
        <dbReference type="ARBA" id="ARBA00023015"/>
    </source>
</evidence>
<evidence type="ECO:0000256" key="2">
    <source>
        <dbReference type="ARBA" id="ARBA00023125"/>
    </source>
</evidence>